<name>E4YGY9_OIKDI</name>
<comment type="subcellular location">
    <subcellularLocation>
        <location evidence="1">Apical cell membrane</location>
        <topology evidence="1">Multi-pass membrane protein</topology>
    </subcellularLocation>
</comment>
<feature type="transmembrane region" description="Helical" evidence="8">
    <location>
        <begin position="147"/>
        <end position="174"/>
    </location>
</feature>
<dbReference type="EMBL" id="FN654542">
    <property type="protein sequence ID" value="CBY34763.1"/>
    <property type="molecule type" value="Genomic_DNA"/>
</dbReference>
<organism evidence="9">
    <name type="scientific">Oikopleura dioica</name>
    <name type="common">Tunicate</name>
    <dbReference type="NCBI Taxonomy" id="34765"/>
    <lineage>
        <taxon>Eukaryota</taxon>
        <taxon>Metazoa</taxon>
        <taxon>Chordata</taxon>
        <taxon>Tunicata</taxon>
        <taxon>Appendicularia</taxon>
        <taxon>Copelata</taxon>
        <taxon>Oikopleuridae</taxon>
        <taxon>Oikopleura</taxon>
    </lineage>
</organism>
<proteinExistence type="inferred from homology"/>
<evidence type="ECO:0000313" key="9">
    <source>
        <dbReference type="EMBL" id="CBY34763.1"/>
    </source>
</evidence>
<evidence type="ECO:0008006" key="10">
    <source>
        <dbReference type="Google" id="ProtNLM"/>
    </source>
</evidence>
<feature type="compositionally biased region" description="Basic residues" evidence="7">
    <location>
        <begin position="398"/>
        <end position="418"/>
    </location>
</feature>
<keyword evidence="3" id="KW-1003">Cell membrane</keyword>
<dbReference type="GO" id="GO:0005436">
    <property type="term" value="F:sodium:phosphate symporter activity"/>
    <property type="evidence" value="ECO:0007669"/>
    <property type="project" value="InterPro"/>
</dbReference>
<reference evidence="9" key="1">
    <citation type="journal article" date="2010" name="Science">
        <title>Plasticity of animal genome architecture unmasked by rapid evolution of a pelagic tunicate.</title>
        <authorList>
            <person name="Denoeud F."/>
            <person name="Henriet S."/>
            <person name="Mungpakdee S."/>
            <person name="Aury J.M."/>
            <person name="Da Silva C."/>
            <person name="Brinkmann H."/>
            <person name="Mikhaleva J."/>
            <person name="Olsen L.C."/>
            <person name="Jubin C."/>
            <person name="Canestro C."/>
            <person name="Bouquet J.M."/>
            <person name="Danks G."/>
            <person name="Poulain J."/>
            <person name="Campsteijn C."/>
            <person name="Adamski M."/>
            <person name="Cross I."/>
            <person name="Yadetie F."/>
            <person name="Muffato M."/>
            <person name="Louis A."/>
            <person name="Butcher S."/>
            <person name="Tsagkogeorga G."/>
            <person name="Konrad A."/>
            <person name="Singh S."/>
            <person name="Jensen M.F."/>
            <person name="Cong E.H."/>
            <person name="Eikeseth-Otteraa H."/>
            <person name="Noel B."/>
            <person name="Anthouard V."/>
            <person name="Porcel B.M."/>
            <person name="Kachouri-Lafond R."/>
            <person name="Nishino A."/>
            <person name="Ugolini M."/>
            <person name="Chourrout P."/>
            <person name="Nishida H."/>
            <person name="Aasland R."/>
            <person name="Huzurbazar S."/>
            <person name="Westhof E."/>
            <person name="Delsuc F."/>
            <person name="Lehrach H."/>
            <person name="Reinhardt R."/>
            <person name="Weissenbach J."/>
            <person name="Roy S.W."/>
            <person name="Artiguenave F."/>
            <person name="Postlethwait J.H."/>
            <person name="Manak J.R."/>
            <person name="Thompson E.M."/>
            <person name="Jaillon O."/>
            <person name="Du Pasquier L."/>
            <person name="Boudinot P."/>
            <person name="Liberles D.A."/>
            <person name="Volff J.N."/>
            <person name="Philippe H."/>
            <person name="Lenhard B."/>
            <person name="Roest Crollius H."/>
            <person name="Wincker P."/>
            <person name="Chourrout D."/>
        </authorList>
    </citation>
    <scope>NUCLEOTIDE SEQUENCE [LARGE SCALE GENOMIC DNA]</scope>
</reference>
<dbReference type="InterPro" id="IPR003841">
    <property type="entry name" value="Na/Pi_transpt"/>
</dbReference>
<sequence>MIVRNLKSVLSGHINRIIREYIDKDLPGVFKPLTDYLYVIVGMLMTVAVQSSSIVCAVITPLCGIGVISLERAYSLIVGCCIGTTTTGLIAALASMGDGFAESMQVSLAHLFFNMVGFMLWFVVPCARRLPIRLALWAGAETEKYRWWAFCYIIGLFLAFPGLAFILSLVAPIFSDKVIKESYSFQNALTFAKLYKLCSGNVYFFLNSIESDYTPKYKIQSAQAAPKVFLKQAVDSVDIDVDVDEFGRGKKKKNKNKNKNKLPKPKKITTTTAAPTTTGWDKFTSVSANYDDYYFYPEKDWKIVETTTTDRYEPTTTSWPTTPALVYTTEAPQQLKPVKQYNLPAGLQLPAHLSNFNAGVFAAPKPDFAISSEDEYEYYYEYYYDESDSYYDDLGMKKPTKKKRRKKRKKNQKKKKNQKNYANYQNSYSQPAFECWECLSANSFEDCQNRGKYVQCNGGSIGCDITVRSRRNNRYRDWYIEKVQMGCKQMQSCQTEHQFNFGYHPQCFPEDSTWPALLQWNHSTCRQCCGTSKCNFDWIQNKPDTTAEWNSTDTHVVSGYGNYNSNSNTNSGSYNYNYNNNYNSQNNNNYANNGAYNGGYYNG</sequence>
<dbReference type="PANTHER" id="PTHR10010">
    <property type="entry name" value="SOLUTE CARRIER FAMILY 34 SODIUM PHOSPHATE , MEMBER 2-RELATED"/>
    <property type="match status" value="1"/>
</dbReference>
<feature type="transmembrane region" description="Helical" evidence="8">
    <location>
        <begin position="36"/>
        <end position="62"/>
    </location>
</feature>
<feature type="region of interest" description="Disordered" evidence="7">
    <location>
        <begin position="395"/>
        <end position="421"/>
    </location>
</feature>
<protein>
    <recommendedName>
        <fullName evidence="10">Sodium/phosphate cotransporter 2B</fullName>
    </recommendedName>
</protein>
<evidence type="ECO:0000256" key="7">
    <source>
        <dbReference type="SAM" id="MobiDB-lite"/>
    </source>
</evidence>
<dbReference type="GO" id="GO:0016324">
    <property type="term" value="C:apical plasma membrane"/>
    <property type="evidence" value="ECO:0007669"/>
    <property type="project" value="UniProtKB-SubCell"/>
</dbReference>
<feature type="transmembrane region" description="Helical" evidence="8">
    <location>
        <begin position="108"/>
        <end position="127"/>
    </location>
</feature>
<accession>E4YGY9</accession>
<dbReference type="CDD" id="cd23539">
    <property type="entry name" value="TFP_LU_ECD_CinHb4_like"/>
    <property type="match status" value="1"/>
</dbReference>
<feature type="transmembrane region" description="Helical" evidence="8">
    <location>
        <begin position="74"/>
        <end position="96"/>
    </location>
</feature>
<evidence type="ECO:0000256" key="8">
    <source>
        <dbReference type="SAM" id="Phobius"/>
    </source>
</evidence>
<dbReference type="Proteomes" id="UP000011014">
    <property type="component" value="Unassembled WGS sequence"/>
</dbReference>
<keyword evidence="4 8" id="KW-0812">Transmembrane</keyword>
<dbReference type="Pfam" id="PF02690">
    <property type="entry name" value="Na_Pi_cotrans"/>
    <property type="match status" value="1"/>
</dbReference>
<evidence type="ECO:0000256" key="5">
    <source>
        <dbReference type="ARBA" id="ARBA00022989"/>
    </source>
</evidence>
<evidence type="ECO:0000256" key="6">
    <source>
        <dbReference type="ARBA" id="ARBA00023136"/>
    </source>
</evidence>
<evidence type="ECO:0000256" key="1">
    <source>
        <dbReference type="ARBA" id="ARBA00004424"/>
    </source>
</evidence>
<feature type="region of interest" description="Disordered" evidence="7">
    <location>
        <begin position="250"/>
        <end position="273"/>
    </location>
</feature>
<feature type="compositionally biased region" description="Basic residues" evidence="7">
    <location>
        <begin position="250"/>
        <end position="267"/>
    </location>
</feature>
<evidence type="ECO:0000256" key="3">
    <source>
        <dbReference type="ARBA" id="ARBA00022475"/>
    </source>
</evidence>
<dbReference type="AlphaFoldDB" id="E4YGY9"/>
<comment type="similarity">
    <text evidence="2">Belongs to the SLC34A transporter family.</text>
</comment>
<keyword evidence="6 8" id="KW-0472">Membrane</keyword>
<evidence type="ECO:0000256" key="4">
    <source>
        <dbReference type="ARBA" id="ARBA00022692"/>
    </source>
</evidence>
<evidence type="ECO:0000256" key="2">
    <source>
        <dbReference type="ARBA" id="ARBA00005808"/>
    </source>
</evidence>
<keyword evidence="5 8" id="KW-1133">Transmembrane helix</keyword>
<dbReference type="PANTHER" id="PTHR10010:SF46">
    <property type="entry name" value="SODIUM-DEPENDENT PHOSPHATE TRANSPORT PROTEIN 2B"/>
    <property type="match status" value="1"/>
</dbReference>
<gene>
    <name evidence="9" type="ORF">GSOID_T00024799001</name>
</gene>
<dbReference type="GO" id="GO:0044341">
    <property type="term" value="P:sodium-dependent phosphate transport"/>
    <property type="evidence" value="ECO:0007669"/>
    <property type="project" value="InterPro"/>
</dbReference>